<gene>
    <name evidence="2" type="ORF">WR25_02291</name>
</gene>
<keyword evidence="3" id="KW-1185">Reference proteome</keyword>
<feature type="region of interest" description="Disordered" evidence="1">
    <location>
        <begin position="1"/>
        <end position="53"/>
    </location>
</feature>
<name>A0A2A2M3J2_9BILA</name>
<organism evidence="2 3">
    <name type="scientific">Diploscapter pachys</name>
    <dbReference type="NCBI Taxonomy" id="2018661"/>
    <lineage>
        <taxon>Eukaryota</taxon>
        <taxon>Metazoa</taxon>
        <taxon>Ecdysozoa</taxon>
        <taxon>Nematoda</taxon>
        <taxon>Chromadorea</taxon>
        <taxon>Rhabditida</taxon>
        <taxon>Rhabditina</taxon>
        <taxon>Rhabditomorpha</taxon>
        <taxon>Rhabditoidea</taxon>
        <taxon>Rhabditidae</taxon>
        <taxon>Diploscapter</taxon>
    </lineage>
</organism>
<evidence type="ECO:0000313" key="2">
    <source>
        <dbReference type="EMBL" id="PAV93018.1"/>
    </source>
</evidence>
<evidence type="ECO:0000313" key="3">
    <source>
        <dbReference type="Proteomes" id="UP000218231"/>
    </source>
</evidence>
<dbReference type="Proteomes" id="UP000218231">
    <property type="component" value="Unassembled WGS sequence"/>
</dbReference>
<feature type="compositionally biased region" description="Basic residues" evidence="1">
    <location>
        <begin position="35"/>
        <end position="49"/>
    </location>
</feature>
<reference evidence="2 3" key="1">
    <citation type="journal article" date="2017" name="Curr. Biol.">
        <title>Genome architecture and evolution of a unichromosomal asexual nematode.</title>
        <authorList>
            <person name="Fradin H."/>
            <person name="Zegar C."/>
            <person name="Gutwein M."/>
            <person name="Lucas J."/>
            <person name="Kovtun M."/>
            <person name="Corcoran D."/>
            <person name="Baugh L.R."/>
            <person name="Kiontke K."/>
            <person name="Gunsalus K."/>
            <person name="Fitch D.H."/>
            <person name="Piano F."/>
        </authorList>
    </citation>
    <scope>NUCLEOTIDE SEQUENCE [LARGE SCALE GENOMIC DNA]</scope>
    <source>
        <strain evidence="2">PF1309</strain>
    </source>
</reference>
<dbReference type="EMBL" id="LIAE01005810">
    <property type="protein sequence ID" value="PAV93018.1"/>
    <property type="molecule type" value="Genomic_DNA"/>
</dbReference>
<comment type="caution">
    <text evidence="2">The sequence shown here is derived from an EMBL/GenBank/DDBJ whole genome shotgun (WGS) entry which is preliminary data.</text>
</comment>
<evidence type="ECO:0000256" key="1">
    <source>
        <dbReference type="SAM" id="MobiDB-lite"/>
    </source>
</evidence>
<protein>
    <submittedName>
        <fullName evidence="2">Uncharacterized protein</fullName>
    </submittedName>
</protein>
<dbReference type="AlphaFoldDB" id="A0A2A2M3J2"/>
<sequence>MVASHRCGARPGGRAAEGAEADDPQRAGRSGPGGRRLRLHRRAGRRTRAARPGVLIDRRPPETLYVAPALRHQPPQRFDPIRLCRGLVGADACDAREAHRDAGLVPGGGVDRIERDLQHQRLLHFAHWAEALHRMAAHEAVEHPQFLVGDPRIGLADRQQLALFGPAAEGIVAVIGRSPPVAALRVHHHAIGGQRIALPFVPQAGAPPTDIGAVAAFQHHALDRRIARAGADRLQFREAVGRDHLAEIEAIGIEPRHERLQPVAPLRPR</sequence>
<proteinExistence type="predicted"/>
<accession>A0A2A2M3J2</accession>